<dbReference type="SMART" id="SM00653">
    <property type="entry name" value="eIF2B_5"/>
    <property type="match status" value="1"/>
</dbReference>
<comment type="subunit">
    <text evidence="5">Eukaryotic translation initiation factor 2 eIF2 is a heterotrimeric complex composed of an alpha, a beta and a gamma subunit.</text>
</comment>
<evidence type="ECO:0000256" key="3">
    <source>
        <dbReference type="ARBA" id="ARBA00022917"/>
    </source>
</evidence>
<dbReference type="SUPFAM" id="SSF100966">
    <property type="entry name" value="Translation initiation factor 2 beta, aIF2beta, N-terminal domain"/>
    <property type="match status" value="1"/>
</dbReference>
<dbReference type="GO" id="GO:0005850">
    <property type="term" value="C:eukaryotic translation initiation factor 2 complex"/>
    <property type="evidence" value="ECO:0007669"/>
    <property type="project" value="TreeGrafter"/>
</dbReference>
<evidence type="ECO:0000256" key="4">
    <source>
        <dbReference type="ARBA" id="ARBA00054872"/>
    </source>
</evidence>
<protein>
    <recommendedName>
        <fullName evidence="6">Eukaryotic translation initiation factor 2 subunit beta</fullName>
    </recommendedName>
</protein>
<dbReference type="PANTHER" id="PTHR23001">
    <property type="entry name" value="EUKARYOTIC TRANSLATION INITIATION FACTOR"/>
    <property type="match status" value="1"/>
</dbReference>
<evidence type="ECO:0000313" key="9">
    <source>
        <dbReference type="Proteomes" id="UP000245207"/>
    </source>
</evidence>
<gene>
    <name evidence="8" type="ORF">CTI12_AA124140</name>
</gene>
<dbReference type="STRING" id="35608.A0A2U1PR44"/>
<comment type="similarity">
    <text evidence="1">Belongs to the eIF-2-beta/eIF-5 family.</text>
</comment>
<feature type="domain" description="Translation initiation factor IF2/IF5" evidence="7">
    <location>
        <begin position="12"/>
        <end position="124"/>
    </location>
</feature>
<evidence type="ECO:0000259" key="7">
    <source>
        <dbReference type="SMART" id="SM00653"/>
    </source>
</evidence>
<organism evidence="8 9">
    <name type="scientific">Artemisia annua</name>
    <name type="common">Sweet wormwood</name>
    <dbReference type="NCBI Taxonomy" id="35608"/>
    <lineage>
        <taxon>Eukaryota</taxon>
        <taxon>Viridiplantae</taxon>
        <taxon>Streptophyta</taxon>
        <taxon>Embryophyta</taxon>
        <taxon>Tracheophyta</taxon>
        <taxon>Spermatophyta</taxon>
        <taxon>Magnoliopsida</taxon>
        <taxon>eudicotyledons</taxon>
        <taxon>Gunneridae</taxon>
        <taxon>Pentapetalae</taxon>
        <taxon>asterids</taxon>
        <taxon>campanulids</taxon>
        <taxon>Asterales</taxon>
        <taxon>Asteraceae</taxon>
        <taxon>Asteroideae</taxon>
        <taxon>Anthemideae</taxon>
        <taxon>Artemisiinae</taxon>
        <taxon>Artemisia</taxon>
    </lineage>
</organism>
<evidence type="ECO:0000256" key="6">
    <source>
        <dbReference type="ARBA" id="ARBA00073542"/>
    </source>
</evidence>
<sequence length="130" mass="15221">MAYYYARRPCPVERRDMSPPRVRHEGIKKTVVVNFADLCQSMHRKPEHVMTFLEAELGTNGSLDSYHKLEVNGRFVPKNLEGALKRYADEYVTCRGYWCQSPNSTVLSKEDGIWCVRCKKCKNRRYLRQG</sequence>
<dbReference type="Pfam" id="PF01873">
    <property type="entry name" value="eIF-5_eIF-2B"/>
    <property type="match status" value="1"/>
</dbReference>
<dbReference type="FunFam" id="3.30.30.170:FF:000001">
    <property type="entry name" value="Eukaryotic translation initiation factor 2 subunit"/>
    <property type="match status" value="1"/>
</dbReference>
<evidence type="ECO:0000256" key="1">
    <source>
        <dbReference type="ARBA" id="ARBA00010397"/>
    </source>
</evidence>
<keyword evidence="9" id="KW-1185">Reference proteome</keyword>
<dbReference type="InterPro" id="IPR045196">
    <property type="entry name" value="IF2/IF5"/>
</dbReference>
<dbReference type="GO" id="GO:0001731">
    <property type="term" value="P:formation of translation preinitiation complex"/>
    <property type="evidence" value="ECO:0007669"/>
    <property type="project" value="TreeGrafter"/>
</dbReference>
<evidence type="ECO:0000256" key="2">
    <source>
        <dbReference type="ARBA" id="ARBA00022540"/>
    </source>
</evidence>
<comment type="caution">
    <text evidence="8">The sequence shown here is derived from an EMBL/GenBank/DDBJ whole genome shotgun (WGS) entry which is preliminary data.</text>
</comment>
<keyword evidence="2 8" id="KW-0396">Initiation factor</keyword>
<name>A0A2U1PR44_ARTAN</name>
<dbReference type="InterPro" id="IPR016189">
    <property type="entry name" value="Transl_init_fac_IF2/IF5_N"/>
</dbReference>
<dbReference type="Gene3D" id="3.30.30.170">
    <property type="match status" value="1"/>
</dbReference>
<dbReference type="InterPro" id="IPR002735">
    <property type="entry name" value="Transl_init_fac_IF2/IF5_dom"/>
</dbReference>
<evidence type="ECO:0000256" key="5">
    <source>
        <dbReference type="ARBA" id="ARBA00063900"/>
    </source>
</evidence>
<comment type="function">
    <text evidence="4">Component of the eIF2 complex that functions in the early steps of protein synthesis by forming a ternary complex with GTP and initiator tRNA. This complex binds to a 40S ribosomal subunit, followed by mRNA binding to form a 43S pre-initiation complex (43S PIC). Junction of the 60S ribosomal subunit to form the 80S initiation complex is preceded by hydrolysis of the GTP bound to eIF2 and release of an eIF2-GDP binary complex. In order for eIF2 to recycle and catalyze another round of initiation, the GDP bound to eIF2 must exchange with GTP by way of a reaction catalyzed by eIF2B.</text>
</comment>
<dbReference type="GO" id="GO:0003743">
    <property type="term" value="F:translation initiation factor activity"/>
    <property type="evidence" value="ECO:0007669"/>
    <property type="project" value="UniProtKB-KW"/>
</dbReference>
<dbReference type="GO" id="GO:0003729">
    <property type="term" value="F:mRNA binding"/>
    <property type="evidence" value="ECO:0007669"/>
    <property type="project" value="TreeGrafter"/>
</dbReference>
<accession>A0A2U1PR44</accession>
<dbReference type="GO" id="GO:0031369">
    <property type="term" value="F:translation initiation factor binding"/>
    <property type="evidence" value="ECO:0007669"/>
    <property type="project" value="TreeGrafter"/>
</dbReference>
<dbReference type="PANTHER" id="PTHR23001:SF3">
    <property type="entry name" value="EUKARYOTIC TRANSLATION INITIATION FACTOR 2 SUBUNIT 2"/>
    <property type="match status" value="1"/>
</dbReference>
<keyword evidence="3" id="KW-0648">Protein biosynthesis</keyword>
<dbReference type="OrthoDB" id="1712383at2759"/>
<dbReference type="EMBL" id="PKPP01000832">
    <property type="protein sequence ID" value="PWA88230.1"/>
    <property type="molecule type" value="Genomic_DNA"/>
</dbReference>
<reference evidence="8 9" key="1">
    <citation type="journal article" date="2018" name="Mol. Plant">
        <title>The genome of Artemisia annua provides insight into the evolution of Asteraceae family and artemisinin biosynthesis.</title>
        <authorList>
            <person name="Shen Q."/>
            <person name="Zhang L."/>
            <person name="Liao Z."/>
            <person name="Wang S."/>
            <person name="Yan T."/>
            <person name="Shi P."/>
            <person name="Liu M."/>
            <person name="Fu X."/>
            <person name="Pan Q."/>
            <person name="Wang Y."/>
            <person name="Lv Z."/>
            <person name="Lu X."/>
            <person name="Zhang F."/>
            <person name="Jiang W."/>
            <person name="Ma Y."/>
            <person name="Chen M."/>
            <person name="Hao X."/>
            <person name="Li L."/>
            <person name="Tang Y."/>
            <person name="Lv G."/>
            <person name="Zhou Y."/>
            <person name="Sun X."/>
            <person name="Brodelius P.E."/>
            <person name="Rose J.K.C."/>
            <person name="Tang K."/>
        </authorList>
    </citation>
    <scope>NUCLEOTIDE SEQUENCE [LARGE SCALE GENOMIC DNA]</scope>
    <source>
        <strain evidence="9">cv. Huhao1</strain>
        <tissue evidence="8">Leaf</tissue>
    </source>
</reference>
<dbReference type="AlphaFoldDB" id="A0A2U1PR44"/>
<dbReference type="Proteomes" id="UP000245207">
    <property type="component" value="Unassembled WGS sequence"/>
</dbReference>
<evidence type="ECO:0000313" key="8">
    <source>
        <dbReference type="EMBL" id="PWA88230.1"/>
    </source>
</evidence>
<proteinExistence type="inferred from homology"/>